<feature type="compositionally biased region" description="Basic and acidic residues" evidence="5">
    <location>
        <begin position="478"/>
        <end position="488"/>
    </location>
</feature>
<dbReference type="PANTHER" id="PTHR10271">
    <property type="entry name" value="INTERFERON-INDUCED PROTEIN WITH TETRATRICOPEPTIDE REPEATS"/>
    <property type="match status" value="1"/>
</dbReference>
<dbReference type="Gene3D" id="1.25.40.10">
    <property type="entry name" value="Tetratricopeptide repeat domain"/>
    <property type="match status" value="3"/>
</dbReference>
<dbReference type="OrthoDB" id="10043504at2759"/>
<proteinExistence type="inferred from homology"/>
<protein>
    <submittedName>
        <fullName evidence="7">Interferon-induced protein with tetratricopeptide repeats 1-like</fullName>
    </submittedName>
</protein>
<dbReference type="GO" id="GO:0003723">
    <property type="term" value="F:RNA binding"/>
    <property type="evidence" value="ECO:0007669"/>
    <property type="project" value="TreeGrafter"/>
</dbReference>
<organism evidence="6 7">
    <name type="scientific">Erinaceus europaeus</name>
    <name type="common">Western European hedgehog</name>
    <dbReference type="NCBI Taxonomy" id="9365"/>
    <lineage>
        <taxon>Eukaryota</taxon>
        <taxon>Metazoa</taxon>
        <taxon>Chordata</taxon>
        <taxon>Craniata</taxon>
        <taxon>Vertebrata</taxon>
        <taxon>Euteleostomi</taxon>
        <taxon>Mammalia</taxon>
        <taxon>Eutheria</taxon>
        <taxon>Laurasiatheria</taxon>
        <taxon>Eulipotyphla</taxon>
        <taxon>Erinaceidae</taxon>
        <taxon>Erinaceinae</taxon>
        <taxon>Erinaceus</taxon>
    </lineage>
</organism>
<dbReference type="InParanoid" id="A0A1S3ALP1"/>
<dbReference type="Pfam" id="PF13176">
    <property type="entry name" value="TPR_7"/>
    <property type="match status" value="1"/>
</dbReference>
<feature type="repeat" description="TPR" evidence="4">
    <location>
        <begin position="244"/>
        <end position="277"/>
    </location>
</feature>
<dbReference type="AlphaFoldDB" id="A0A1S3ALP1"/>
<dbReference type="PANTHER" id="PTHR10271:SF34">
    <property type="entry name" value="INTERFERON-INDUCED PROTEIN WITH TETRATRICOPEPTIDE REPEATS 1"/>
    <property type="match status" value="1"/>
</dbReference>
<comment type="similarity">
    <text evidence="3">Belongs to the IFIT family.</text>
</comment>
<dbReference type="SUPFAM" id="SSF48452">
    <property type="entry name" value="TPR-like"/>
    <property type="match status" value="1"/>
</dbReference>
<dbReference type="GO" id="GO:0051607">
    <property type="term" value="P:defense response to virus"/>
    <property type="evidence" value="ECO:0007669"/>
    <property type="project" value="TreeGrafter"/>
</dbReference>
<evidence type="ECO:0000256" key="2">
    <source>
        <dbReference type="ARBA" id="ARBA00022803"/>
    </source>
</evidence>
<evidence type="ECO:0000256" key="5">
    <source>
        <dbReference type="SAM" id="MobiDB-lite"/>
    </source>
</evidence>
<keyword evidence="2 4" id="KW-0802">TPR repeat</keyword>
<dbReference type="SUPFAM" id="SSF81901">
    <property type="entry name" value="HCP-like"/>
    <property type="match status" value="1"/>
</dbReference>
<dbReference type="FunCoup" id="A0A1S3ALP1">
    <property type="interactions" value="96"/>
</dbReference>
<evidence type="ECO:0000313" key="6">
    <source>
        <dbReference type="Proteomes" id="UP001652624"/>
    </source>
</evidence>
<dbReference type="PROSITE" id="PS50005">
    <property type="entry name" value="TPR"/>
    <property type="match status" value="2"/>
</dbReference>
<keyword evidence="6" id="KW-1185">Reference proteome</keyword>
<dbReference type="InterPro" id="IPR019734">
    <property type="entry name" value="TPR_rpt"/>
</dbReference>
<evidence type="ECO:0000256" key="3">
    <source>
        <dbReference type="ARBA" id="ARBA00038336"/>
    </source>
</evidence>
<dbReference type="Pfam" id="PF13432">
    <property type="entry name" value="TPR_16"/>
    <property type="match status" value="1"/>
</dbReference>
<gene>
    <name evidence="7" type="primary">LOC103126303</name>
</gene>
<dbReference type="GeneID" id="103126303"/>
<name>A0A1S3ALP1_ERIEU</name>
<dbReference type="Proteomes" id="UP001652624">
    <property type="component" value="Chromosome 1"/>
</dbReference>
<feature type="repeat" description="TPR" evidence="4">
    <location>
        <begin position="333"/>
        <end position="366"/>
    </location>
</feature>
<reference evidence="7" key="2">
    <citation type="submission" date="2025-08" db="UniProtKB">
        <authorList>
            <consortium name="RefSeq"/>
        </authorList>
    </citation>
    <scope>IDENTIFICATION</scope>
</reference>
<accession>A0A1S3ALP1</accession>
<dbReference type="RefSeq" id="XP_007537260.3">
    <property type="nucleotide sequence ID" value="XM_007537198.3"/>
</dbReference>
<reference evidence="6" key="1">
    <citation type="submission" date="2025-05" db="UniProtKB">
        <authorList>
            <consortium name="RefSeq"/>
        </authorList>
    </citation>
    <scope>NUCLEOTIDE SEQUENCE [LARGE SCALE GENOMIC DNA]</scope>
</reference>
<evidence type="ECO:0000256" key="4">
    <source>
        <dbReference type="PROSITE-ProRule" id="PRU00339"/>
    </source>
</evidence>
<evidence type="ECO:0000313" key="7">
    <source>
        <dbReference type="RefSeq" id="XP_007537260.3"/>
    </source>
</evidence>
<keyword evidence="1" id="KW-0677">Repeat</keyword>
<evidence type="ECO:0000256" key="1">
    <source>
        <dbReference type="ARBA" id="ARBA00022737"/>
    </source>
</evidence>
<dbReference type="SMART" id="SM00028">
    <property type="entry name" value="TPR"/>
    <property type="match status" value="7"/>
</dbReference>
<feature type="region of interest" description="Disordered" evidence="5">
    <location>
        <begin position="461"/>
        <end position="488"/>
    </location>
</feature>
<sequence length="488" mass="55876">MSVESNRSRLEDSLHQLRCHFTWELQIEDDEMHDLENRVFDQMEFLDTQCGMHNLLAYVKHLEGRDEEALGSLRDAEEAMPQEHGHGPDVKSLVTWGNLAWLCYHTGRLAETQSYLDKVEAICRKFSGQSSYRMESPEMDSEEGWALLKCGAKNYERAEACFEKALEAQPENPEFSAGYAIVIYRLDGINRTSLSLQPLQKALRLNPENVYVKVLLALKLQDLRQEAEAEKHIEEALSSTSSQTYVLRYAGKFYRRKGFLDKALHLFKMALQATPSSALLNHQIGLCYRAHVLRIKKAANWKPRALDREKVEKIARLAIRHLEFAVEQKPTFGIAHVHLAEMYTETGNYRKAEETYHKVLNMTSLKEEKLQEVHFQYGRFQEFQRKSEVDAIVHYLKAIKIETPSFSRNKSIQSLEKLALRRLQRNALDAEGLSFLGLICKLRGDLSEAVGQYERALRLLAGRPQEGDSHSPQGEGPPARDRSTGGGR</sequence>
<dbReference type="GO" id="GO:0005829">
    <property type="term" value="C:cytosol"/>
    <property type="evidence" value="ECO:0007669"/>
    <property type="project" value="TreeGrafter"/>
</dbReference>
<dbReference type="eggNOG" id="KOG1124">
    <property type="taxonomic scope" value="Eukaryota"/>
</dbReference>
<dbReference type="InterPro" id="IPR011990">
    <property type="entry name" value="TPR-like_helical_dom_sf"/>
</dbReference>